<keyword evidence="2" id="KW-1185">Reference proteome</keyword>
<accession>A0A380T3T4</accession>
<dbReference type="Proteomes" id="UP000255177">
    <property type="component" value="Unassembled WGS sequence"/>
</dbReference>
<name>A0A380T3T4_9PSED</name>
<dbReference type="EMBL" id="UIDD01000009">
    <property type="protein sequence ID" value="SUQ64186.1"/>
    <property type="molecule type" value="Genomic_DNA"/>
</dbReference>
<evidence type="ECO:0000313" key="2">
    <source>
        <dbReference type="Proteomes" id="UP000255177"/>
    </source>
</evidence>
<dbReference type="AlphaFoldDB" id="A0A380T3T4"/>
<dbReference type="PROSITE" id="PS51257">
    <property type="entry name" value="PROKAR_LIPOPROTEIN"/>
    <property type="match status" value="1"/>
</dbReference>
<gene>
    <name evidence="1" type="ORF">CCOS864_03641</name>
</gene>
<proteinExistence type="predicted"/>
<sequence>MARDRILKVIFQLGWMLVPFLTAGCGSVQMKAARGESGLGSADPQNSMPPACVALLATSPNGDRLIQALSLDKSEKGCLGSSTYPAVQIRKENEWLVSSDTATTTTVRYRVLQAHTCMYVLEVQQNFGGSFTTGELLVLETGRTAVEGLAPKTVLTLLKTFAVSQVEQAKSFAQSAATGRTCAL</sequence>
<protein>
    <recommendedName>
        <fullName evidence="3">Lipoprotein</fullName>
    </recommendedName>
</protein>
<reference evidence="2" key="1">
    <citation type="submission" date="2018-07" db="EMBL/GenBank/DDBJ databases">
        <authorList>
            <person name="Blom J."/>
        </authorList>
    </citation>
    <scope>NUCLEOTIDE SEQUENCE [LARGE SCALE GENOMIC DNA]</scope>
    <source>
        <strain evidence="2">CCOS 864</strain>
    </source>
</reference>
<organism evidence="1 2">
    <name type="scientific">Pseudomonas wadenswilerensis</name>
    <dbReference type="NCBI Taxonomy" id="1785161"/>
    <lineage>
        <taxon>Bacteria</taxon>
        <taxon>Pseudomonadati</taxon>
        <taxon>Pseudomonadota</taxon>
        <taxon>Gammaproteobacteria</taxon>
        <taxon>Pseudomonadales</taxon>
        <taxon>Pseudomonadaceae</taxon>
        <taxon>Pseudomonas</taxon>
    </lineage>
</organism>
<evidence type="ECO:0000313" key="1">
    <source>
        <dbReference type="EMBL" id="SUQ64186.1"/>
    </source>
</evidence>
<evidence type="ECO:0008006" key="3">
    <source>
        <dbReference type="Google" id="ProtNLM"/>
    </source>
</evidence>